<dbReference type="RefSeq" id="WP_079574979.1">
    <property type="nucleotide sequence ID" value="NZ_FUZQ01000004.1"/>
</dbReference>
<dbReference type="SUPFAM" id="SSF54637">
    <property type="entry name" value="Thioesterase/thiol ester dehydrase-isomerase"/>
    <property type="match status" value="1"/>
</dbReference>
<gene>
    <name evidence="1" type="ORF">SAMN04324258_2714</name>
</gene>
<proteinExistence type="predicted"/>
<protein>
    <submittedName>
        <fullName evidence="1">Acyl-CoA thioester hydrolase, YbgC/YbaW family</fullName>
    </submittedName>
</protein>
<dbReference type="InterPro" id="IPR029069">
    <property type="entry name" value="HotDog_dom_sf"/>
</dbReference>
<name>A0A1T5L0A3_9MICO</name>
<reference evidence="1 2" key="1">
    <citation type="submission" date="2017-02" db="EMBL/GenBank/DDBJ databases">
        <authorList>
            <person name="Peterson S.W."/>
        </authorList>
    </citation>
    <scope>NUCLEOTIDE SEQUENCE [LARGE SCALE GENOMIC DNA]</scope>
    <source>
        <strain evidence="1 2">DSM 21481</strain>
    </source>
</reference>
<evidence type="ECO:0000313" key="1">
    <source>
        <dbReference type="EMBL" id="SKC69155.1"/>
    </source>
</evidence>
<dbReference type="PANTHER" id="PTHR12475">
    <property type="match status" value="1"/>
</dbReference>
<dbReference type="PANTHER" id="PTHR12475:SF4">
    <property type="entry name" value="PROTEIN THEM6"/>
    <property type="match status" value="1"/>
</dbReference>
<accession>A0A1T5L0A3</accession>
<dbReference type="Pfam" id="PF13279">
    <property type="entry name" value="4HBT_2"/>
    <property type="match status" value="1"/>
</dbReference>
<dbReference type="STRING" id="526729.SAMN04324258_2714"/>
<dbReference type="CDD" id="cd00586">
    <property type="entry name" value="4HBT"/>
    <property type="match status" value="1"/>
</dbReference>
<dbReference type="GO" id="GO:0016787">
    <property type="term" value="F:hydrolase activity"/>
    <property type="evidence" value="ECO:0007669"/>
    <property type="project" value="UniProtKB-KW"/>
</dbReference>
<dbReference type="EMBL" id="FUZQ01000004">
    <property type="protein sequence ID" value="SKC69155.1"/>
    <property type="molecule type" value="Genomic_DNA"/>
</dbReference>
<keyword evidence="1" id="KW-0378">Hydrolase</keyword>
<dbReference type="Gene3D" id="3.10.129.10">
    <property type="entry name" value="Hotdog Thioesterase"/>
    <property type="match status" value="1"/>
</dbReference>
<dbReference type="AlphaFoldDB" id="A0A1T5L0A3"/>
<dbReference type="OrthoDB" id="3727779at2"/>
<organism evidence="1 2">
    <name type="scientific">Krasilnikoviella flava</name>
    <dbReference type="NCBI Taxonomy" id="526729"/>
    <lineage>
        <taxon>Bacteria</taxon>
        <taxon>Bacillati</taxon>
        <taxon>Actinomycetota</taxon>
        <taxon>Actinomycetes</taxon>
        <taxon>Micrococcales</taxon>
        <taxon>Promicromonosporaceae</taxon>
        <taxon>Krasilnikoviella</taxon>
    </lineage>
</organism>
<dbReference type="InterPro" id="IPR051490">
    <property type="entry name" value="THEM6_lcsJ_thioesterase"/>
</dbReference>
<evidence type="ECO:0000313" key="2">
    <source>
        <dbReference type="Proteomes" id="UP000189777"/>
    </source>
</evidence>
<dbReference type="Proteomes" id="UP000189777">
    <property type="component" value="Unassembled WGS sequence"/>
</dbReference>
<keyword evidence="2" id="KW-1185">Reference proteome</keyword>
<sequence length="178" mass="19777">MIQLTWASLRPRKPVPGQGLLDPSVTRMRVHPGDLDMYLHVNNGAYLQMMDVARSNFIADLDGFAKIGDRKWYPVVAASTMTYKRSLKLGDRFEVTTRILGWDQRVIYIEQVFTCRGQLYGRGYVAGRFLGPGNARIPAPDVVALMGPDAPARAPELPDDVAAWARALDVAHRDPGLV</sequence>